<dbReference type="GO" id="GO:0015846">
    <property type="term" value="P:polyamine transport"/>
    <property type="evidence" value="ECO:0007669"/>
    <property type="project" value="InterPro"/>
</dbReference>
<sequence length="789" mass="87849">MLQLNNISKIFHQGATDIVHALSDVSLHVEERDFITVIGSNGAGKSTLLNIIAGTEFPNKGNILFQNKEVTSFPEYKRAQFIGRVFQNPVLGTAANMSIEDNMTLSMRKGRKKLTISLDSKRRTEFARLLASLEMGLEHRMKENTGLLSGGQRQALTLLMMVQSNPKLVLLDEHTAALDPANAEKILALTLEYIKEKSLTTIMITHNMHQAIQLDFHLRAQGTYAYRVSDTYGGLKRFVAHIKALPFAADLLVVTGDLSDDGSISSYALVKDQLQSLNIPYYILPGNHDDLTCMCDMFDDTAPYLRFMRKPGAIYSFNYSGIRMILLNSAHRGMQGGEVSDETLKDLTQLFKGEQYNILFSHHPPCNSGIGFMDASGYKNKEALLQILSQTPRLLFVACGHIHRAISATVAATHILVAPSTAMQLHLNLTQQAPVIFFITPMFLFATGSNEKEGKVLRILTWEGYAPAELVEKFRNETGIDVKLAYVGDNNELIAKLAASKGSGFDLIQPTSNWVLTAESQYGVYQAIDLGKINTDNIDVDLLNAVTDATTINNEQFAVPFCWGTTALAVNTKYAPKAGMTYKDLLNSQYAGRISYRSKYDTFYMIAYALGLDPRKASASESEYRSVMEKVLNKLIETKKYVKTYWGSRQELEELLSRGEVWVASAWDAIGWSLAKTNPDIKYMIPEEGAMGWIDTFAISNEAENIDEAYAWINFIMMPENAAVITSKTGYLVASKGSLELSSPESKKLFEESFSPENIKNIKWYFALPEYAVDIEADVQERLKAATGN</sequence>
<protein>
    <recommendedName>
        <fullName evidence="7">ABC transporter domain-containing protein</fullName>
    </recommendedName>
</protein>
<dbReference type="EMBL" id="JAODUP010001091">
    <property type="protein sequence ID" value="KAK2141493.1"/>
    <property type="molecule type" value="Genomic_DNA"/>
</dbReference>
<keyword evidence="3" id="KW-0732">Signal</keyword>
<dbReference type="Pfam" id="PF00149">
    <property type="entry name" value="Metallophos"/>
    <property type="match status" value="1"/>
</dbReference>
<dbReference type="SUPFAM" id="SSF56300">
    <property type="entry name" value="Metallo-dependent phosphatases"/>
    <property type="match status" value="1"/>
</dbReference>
<keyword evidence="5" id="KW-0574">Periplasm</keyword>
<evidence type="ECO:0000256" key="5">
    <source>
        <dbReference type="ARBA" id="ARBA00022764"/>
    </source>
</evidence>
<accession>A0AAD9IW86</accession>
<dbReference type="GO" id="GO:0005524">
    <property type="term" value="F:ATP binding"/>
    <property type="evidence" value="ECO:0007669"/>
    <property type="project" value="UniProtKB-KW"/>
</dbReference>
<dbReference type="InterPro" id="IPR042283">
    <property type="entry name" value="GpdQ_catalytic"/>
</dbReference>
<evidence type="ECO:0000313" key="9">
    <source>
        <dbReference type="Proteomes" id="UP001208570"/>
    </source>
</evidence>
<evidence type="ECO:0000256" key="1">
    <source>
        <dbReference type="ARBA" id="ARBA00004418"/>
    </source>
</evidence>
<dbReference type="GO" id="GO:0016887">
    <property type="term" value="F:ATP hydrolysis activity"/>
    <property type="evidence" value="ECO:0007669"/>
    <property type="project" value="InterPro"/>
</dbReference>
<keyword evidence="9" id="KW-1185">Reference proteome</keyword>
<dbReference type="InterPro" id="IPR003593">
    <property type="entry name" value="AAA+_ATPase"/>
</dbReference>
<name>A0AAD9IW86_9ANNE</name>
<dbReference type="InterPro" id="IPR027417">
    <property type="entry name" value="P-loop_NTPase"/>
</dbReference>
<dbReference type="SMART" id="SM00382">
    <property type="entry name" value="AAA"/>
    <property type="match status" value="1"/>
</dbReference>
<dbReference type="Gene3D" id="3.40.190.10">
    <property type="entry name" value="Periplasmic binding protein-like II"/>
    <property type="match status" value="2"/>
</dbReference>
<dbReference type="PRINTS" id="PR00909">
    <property type="entry name" value="SPERMDNBNDNG"/>
</dbReference>
<evidence type="ECO:0000256" key="4">
    <source>
        <dbReference type="ARBA" id="ARBA00022741"/>
    </source>
</evidence>
<evidence type="ECO:0000259" key="7">
    <source>
        <dbReference type="PROSITE" id="PS50893"/>
    </source>
</evidence>
<comment type="subcellular location">
    <subcellularLocation>
        <location evidence="1">Periplasm</location>
    </subcellularLocation>
</comment>
<reference evidence="8" key="1">
    <citation type="journal article" date="2023" name="Mol. Biol. Evol.">
        <title>Third-Generation Sequencing Reveals the Adaptive Role of the Epigenome in Three Deep-Sea Polychaetes.</title>
        <authorList>
            <person name="Perez M."/>
            <person name="Aroh O."/>
            <person name="Sun Y."/>
            <person name="Lan Y."/>
            <person name="Juniper S.K."/>
            <person name="Young C.R."/>
            <person name="Angers B."/>
            <person name="Qian P.Y."/>
        </authorList>
    </citation>
    <scope>NUCLEOTIDE SEQUENCE</scope>
    <source>
        <strain evidence="8">P08H-3</strain>
    </source>
</reference>
<dbReference type="Gene3D" id="3.40.50.300">
    <property type="entry name" value="P-loop containing nucleotide triphosphate hydrolases"/>
    <property type="match status" value="1"/>
</dbReference>
<dbReference type="InterPro" id="IPR029052">
    <property type="entry name" value="Metallo-depent_PP-like"/>
</dbReference>
<keyword evidence="4" id="KW-0547">Nucleotide-binding</keyword>
<dbReference type="Gene3D" id="3.30.750.180">
    <property type="entry name" value="GpdQ, beta-strand dimerisation domain"/>
    <property type="match status" value="1"/>
</dbReference>
<dbReference type="InterPro" id="IPR003439">
    <property type="entry name" value="ABC_transporter-like_ATP-bd"/>
</dbReference>
<dbReference type="Proteomes" id="UP001208570">
    <property type="component" value="Unassembled WGS sequence"/>
</dbReference>
<dbReference type="Pfam" id="PF13416">
    <property type="entry name" value="SBP_bac_8"/>
    <property type="match status" value="1"/>
</dbReference>
<dbReference type="InterPro" id="IPR017871">
    <property type="entry name" value="ABC_transporter-like_CS"/>
</dbReference>
<keyword evidence="2" id="KW-0813">Transport</keyword>
<dbReference type="AlphaFoldDB" id="A0AAD9IW86"/>
<dbReference type="SUPFAM" id="SSF53850">
    <property type="entry name" value="Periplasmic binding protein-like II"/>
    <property type="match status" value="1"/>
</dbReference>
<feature type="domain" description="ABC transporter" evidence="7">
    <location>
        <begin position="2"/>
        <end position="248"/>
    </location>
</feature>
<dbReference type="SUPFAM" id="SSF52540">
    <property type="entry name" value="P-loop containing nucleoside triphosphate hydrolases"/>
    <property type="match status" value="1"/>
</dbReference>
<dbReference type="GO" id="GO:0019808">
    <property type="term" value="F:polyamine binding"/>
    <property type="evidence" value="ECO:0007669"/>
    <property type="project" value="InterPro"/>
</dbReference>
<evidence type="ECO:0000256" key="2">
    <source>
        <dbReference type="ARBA" id="ARBA00022448"/>
    </source>
</evidence>
<comment type="caution">
    <text evidence="8">The sequence shown here is derived from an EMBL/GenBank/DDBJ whole genome shotgun (WGS) entry which is preliminary data.</text>
</comment>
<organism evidence="8 9">
    <name type="scientific">Paralvinella palmiformis</name>
    <dbReference type="NCBI Taxonomy" id="53620"/>
    <lineage>
        <taxon>Eukaryota</taxon>
        <taxon>Metazoa</taxon>
        <taxon>Spiralia</taxon>
        <taxon>Lophotrochozoa</taxon>
        <taxon>Annelida</taxon>
        <taxon>Polychaeta</taxon>
        <taxon>Sedentaria</taxon>
        <taxon>Canalipalpata</taxon>
        <taxon>Terebellida</taxon>
        <taxon>Terebelliformia</taxon>
        <taxon>Alvinellidae</taxon>
        <taxon>Paralvinella</taxon>
    </lineage>
</organism>
<dbReference type="InterPro" id="IPR001188">
    <property type="entry name" value="Sperm_putr-bd"/>
</dbReference>
<dbReference type="PROSITE" id="PS00211">
    <property type="entry name" value="ABC_TRANSPORTER_1"/>
    <property type="match status" value="1"/>
</dbReference>
<dbReference type="Pfam" id="PF00005">
    <property type="entry name" value="ABC_tran"/>
    <property type="match status" value="1"/>
</dbReference>
<dbReference type="PANTHER" id="PTHR30222:SF17">
    <property type="entry name" value="SPERMIDINE_PUTRESCINE-BINDING PERIPLASMIC PROTEIN"/>
    <property type="match status" value="1"/>
</dbReference>
<keyword evidence="6" id="KW-0067">ATP-binding</keyword>
<dbReference type="InterPro" id="IPR004843">
    <property type="entry name" value="Calcineurin-like_PHP"/>
</dbReference>
<dbReference type="InterPro" id="IPR042281">
    <property type="entry name" value="GpdQ_beta-strand"/>
</dbReference>
<dbReference type="InterPro" id="IPR006059">
    <property type="entry name" value="SBP"/>
</dbReference>
<dbReference type="Gene3D" id="3.60.21.40">
    <property type="entry name" value="GpdQ, catalytic alpha/beta sandwich domain"/>
    <property type="match status" value="1"/>
</dbReference>
<gene>
    <name evidence="8" type="ORF">LSH36_1091g00245</name>
</gene>
<evidence type="ECO:0000256" key="6">
    <source>
        <dbReference type="ARBA" id="ARBA00022840"/>
    </source>
</evidence>
<proteinExistence type="predicted"/>
<evidence type="ECO:0000256" key="3">
    <source>
        <dbReference type="ARBA" id="ARBA00022729"/>
    </source>
</evidence>
<dbReference type="PANTHER" id="PTHR30222">
    <property type="entry name" value="SPERMIDINE/PUTRESCINE-BINDING PERIPLASMIC PROTEIN"/>
    <property type="match status" value="1"/>
</dbReference>
<evidence type="ECO:0000313" key="8">
    <source>
        <dbReference type="EMBL" id="KAK2141493.1"/>
    </source>
</evidence>
<dbReference type="PROSITE" id="PS50893">
    <property type="entry name" value="ABC_TRANSPORTER_2"/>
    <property type="match status" value="1"/>
</dbReference>